<dbReference type="PROSITE" id="PS00447">
    <property type="entry name" value="DNA_POLYMERASE_A"/>
    <property type="match status" value="1"/>
</dbReference>
<dbReference type="InterPro" id="IPR001098">
    <property type="entry name" value="DNA-dir_DNA_pol_A_palm_dom"/>
</dbReference>
<feature type="domain" description="5'-3' exonuclease" evidence="15">
    <location>
        <begin position="80"/>
        <end position="360"/>
    </location>
</feature>
<evidence type="ECO:0000256" key="9">
    <source>
        <dbReference type="ARBA" id="ARBA00023125"/>
    </source>
</evidence>
<dbReference type="Pfam" id="PF00476">
    <property type="entry name" value="DNA_pol_A"/>
    <property type="match status" value="1"/>
</dbReference>
<dbReference type="InParanoid" id="A0A259U066"/>
<dbReference type="InterPro" id="IPR029060">
    <property type="entry name" value="PIN-like_dom_sf"/>
</dbReference>
<evidence type="ECO:0000256" key="2">
    <source>
        <dbReference type="ARBA" id="ARBA00012417"/>
    </source>
</evidence>
<feature type="region of interest" description="Disordered" evidence="13">
    <location>
        <begin position="389"/>
        <end position="416"/>
    </location>
</feature>
<dbReference type="SUPFAM" id="SSF53098">
    <property type="entry name" value="Ribonuclease H-like"/>
    <property type="match status" value="1"/>
</dbReference>
<feature type="coiled-coil region" evidence="12">
    <location>
        <begin position="646"/>
        <end position="673"/>
    </location>
</feature>
<evidence type="ECO:0000259" key="15">
    <source>
        <dbReference type="SMART" id="SM00475"/>
    </source>
</evidence>
<dbReference type="FunCoup" id="A0A259U066">
    <property type="interactions" value="468"/>
</dbReference>
<keyword evidence="6" id="KW-0235">DNA replication</keyword>
<evidence type="ECO:0000313" key="18">
    <source>
        <dbReference type="Proteomes" id="UP000216446"/>
    </source>
</evidence>
<dbReference type="PANTHER" id="PTHR10133:SF27">
    <property type="entry name" value="DNA POLYMERASE NU"/>
    <property type="match status" value="1"/>
</dbReference>
<keyword evidence="10" id="KW-0234">DNA repair</keyword>
<dbReference type="Proteomes" id="UP000216446">
    <property type="component" value="Unassembled WGS sequence"/>
</dbReference>
<comment type="catalytic activity">
    <reaction evidence="11">
        <text>DNA(n) + a 2'-deoxyribonucleoside 5'-triphosphate = DNA(n+1) + diphosphate</text>
        <dbReference type="Rhea" id="RHEA:22508"/>
        <dbReference type="Rhea" id="RHEA-COMP:17339"/>
        <dbReference type="Rhea" id="RHEA-COMP:17340"/>
        <dbReference type="ChEBI" id="CHEBI:33019"/>
        <dbReference type="ChEBI" id="CHEBI:61560"/>
        <dbReference type="ChEBI" id="CHEBI:173112"/>
        <dbReference type="EC" id="2.7.7.7"/>
    </reaction>
</comment>
<dbReference type="GO" id="GO:0003677">
    <property type="term" value="F:DNA binding"/>
    <property type="evidence" value="ECO:0007669"/>
    <property type="project" value="UniProtKB-KW"/>
</dbReference>
<dbReference type="FunFam" id="1.10.150.20:FF:000003">
    <property type="entry name" value="DNA polymerase I"/>
    <property type="match status" value="1"/>
</dbReference>
<dbReference type="SMART" id="SM00279">
    <property type="entry name" value="HhH2"/>
    <property type="match status" value="1"/>
</dbReference>
<comment type="similarity">
    <text evidence="1">Belongs to the DNA polymerase type-A family.</text>
</comment>
<feature type="domain" description="3'-5' exonuclease" evidence="14">
    <location>
        <begin position="435"/>
        <end position="615"/>
    </location>
</feature>
<dbReference type="PRINTS" id="PR00868">
    <property type="entry name" value="DNAPOLI"/>
</dbReference>
<accession>A0A259U066</accession>
<dbReference type="InterPro" id="IPR036397">
    <property type="entry name" value="RNaseH_sf"/>
</dbReference>
<dbReference type="GO" id="GO:0008409">
    <property type="term" value="F:5'-3' exonuclease activity"/>
    <property type="evidence" value="ECO:0007669"/>
    <property type="project" value="InterPro"/>
</dbReference>
<dbReference type="InterPro" id="IPR020046">
    <property type="entry name" value="5-3_exonucl_a-hlix_arch_N"/>
</dbReference>
<dbReference type="InterPro" id="IPR020045">
    <property type="entry name" value="DNA_polI_H3TH"/>
</dbReference>
<keyword evidence="5" id="KW-0548">Nucleotidyltransferase</keyword>
<feature type="region of interest" description="Disordered" evidence="13">
    <location>
        <begin position="704"/>
        <end position="731"/>
    </location>
</feature>
<dbReference type="InterPro" id="IPR008918">
    <property type="entry name" value="HhH2"/>
</dbReference>
<dbReference type="PANTHER" id="PTHR10133">
    <property type="entry name" value="DNA POLYMERASE I"/>
    <property type="match status" value="1"/>
</dbReference>
<dbReference type="GO" id="GO:0006302">
    <property type="term" value="P:double-strand break repair"/>
    <property type="evidence" value="ECO:0007669"/>
    <property type="project" value="TreeGrafter"/>
</dbReference>
<evidence type="ECO:0000259" key="14">
    <source>
        <dbReference type="SMART" id="SM00474"/>
    </source>
</evidence>
<feature type="domain" description="DNA-directed DNA polymerase family A palm" evidence="16">
    <location>
        <begin position="830"/>
        <end position="1036"/>
    </location>
</feature>
<dbReference type="InterPro" id="IPR036279">
    <property type="entry name" value="5-3_exonuclease_C_sf"/>
</dbReference>
<dbReference type="SMART" id="SM00474">
    <property type="entry name" value="35EXOc"/>
    <property type="match status" value="1"/>
</dbReference>
<dbReference type="Gene3D" id="3.30.70.370">
    <property type="match status" value="1"/>
</dbReference>
<dbReference type="Gene3D" id="3.30.420.10">
    <property type="entry name" value="Ribonuclease H-like superfamily/Ribonuclease H"/>
    <property type="match status" value="1"/>
</dbReference>
<evidence type="ECO:0000256" key="3">
    <source>
        <dbReference type="ARBA" id="ARBA00020311"/>
    </source>
</evidence>
<dbReference type="Pfam" id="PF01612">
    <property type="entry name" value="DNA_pol_A_exo1"/>
    <property type="match status" value="1"/>
</dbReference>
<dbReference type="GO" id="GO:0008408">
    <property type="term" value="F:3'-5' exonuclease activity"/>
    <property type="evidence" value="ECO:0007669"/>
    <property type="project" value="InterPro"/>
</dbReference>
<dbReference type="Pfam" id="PF02739">
    <property type="entry name" value="5_3_exonuc_N"/>
    <property type="match status" value="1"/>
</dbReference>
<reference evidence="17 18" key="1">
    <citation type="submission" date="2016-11" db="EMBL/GenBank/DDBJ databases">
        <title>Study of marine rhodopsin-containing bacteria.</title>
        <authorList>
            <person name="Yoshizawa S."/>
            <person name="Kumagai Y."/>
            <person name="Kogure K."/>
        </authorList>
    </citation>
    <scope>NUCLEOTIDE SEQUENCE [LARGE SCALE GENOMIC DNA]</scope>
    <source>
        <strain evidence="17 18">SG-29</strain>
    </source>
</reference>
<dbReference type="FunFam" id="1.10.150.20:FF:000002">
    <property type="entry name" value="DNA polymerase I"/>
    <property type="match status" value="1"/>
</dbReference>
<gene>
    <name evidence="17" type="ORF">BSZ36_10610</name>
</gene>
<keyword evidence="8" id="KW-0239">DNA-directed DNA polymerase</keyword>
<proteinExistence type="inferred from homology"/>
<evidence type="ECO:0000256" key="11">
    <source>
        <dbReference type="ARBA" id="ARBA00049244"/>
    </source>
</evidence>
<keyword evidence="7" id="KW-0227">DNA damage</keyword>
<feature type="compositionally biased region" description="Acidic residues" evidence="13">
    <location>
        <begin position="54"/>
        <end position="80"/>
    </location>
</feature>
<dbReference type="SUPFAM" id="SSF47807">
    <property type="entry name" value="5' to 3' exonuclease, C-terminal subdomain"/>
    <property type="match status" value="1"/>
</dbReference>
<sequence>MPEPSLFDDLPEPPATPEASGDTAPAGAPDLFSAPSASATAEPAPEAPSSDDTPPWDEPDADAPDDAPEASGEDDEEGEERETLFLADAMALAYRAFFSMKNASMNAPDGTDTRTLYGFATALLKLLEDHQPEHIAVVFDPLTGGPNFRDELYEDYKAHRPPMPSEIKSCIPLIKDLCRGFDIPVLEVDGMEADDVIGTLCRRAEGEGVDVVIFSADKDFRQLLSDEASGAGPGCVHMLRPPYMGEVFNRETAETFREKYDGLEPVQFIELLALMGDSADNVPGVPGIGEKTAIKLIKQYKTVENLIEHRDEVKGKRANDGLTNHAEDALLSKKLVTIATDLDVTDDFGDPLDWHSLRRTDPDIGALNNLFDHVGFGTRLRNRVKDYAEGRERTRASGGYRKRQSTHLPESDPSLDFDFGPYEPVTAMDSDAVSYATVYEKADLGTAAEEAAGEPLAFDTETTSVDAMEASLVGVSLSSKEKRAVYVPTPLPDGTQTQEALDAIRQRLEDPGVEKVGHNVKYDLLVLGNHGVEVAGPFFDTMVAHYLIEPEASHKLDDVSSFYLNYRPQPITDLIGTGKNALNMRDVPVEDVGPYACEDADITLRLVPLLRQKLIDDKLLAIAEEIEFPLVPVLADIERRGVKVDVKVLDKISVQLEAEMERIEKEVGELAGRVFNIGSPKQIGEILFNDPPTDEERAAAAQWEQDVRDNESGKVEGDPDAKPKTKKQLAEEAPTWGLGLQPLAKTKSGAPSTAENVLSELAQEHTLPALILDWRKVSKLKSTYADRLPELIHPETGRIHTDFNQTVTATGRLSSSNPNLQNIPIRTEMGREIRRAFVAADGCKLLAADYAQIELRIIAHMSQDAGLVEAFSEGRDIHTATAARVFDVDYEDVTRPQRDRVKQVNYGIPYGISAFGLANRMRISNSEAQELIDQYRASYPTVIRFLDGLVDDARARGYAETLLGRRRYLPQLNSRNPNDRAYSERIALNMPIQGTQADMIKRAMVSLHNALPLAGLETRMILQVHDELVFEVPLAEVDAATELIRREMTAAFPLDVPVVVDVGVADNWLDAH</sequence>
<dbReference type="Pfam" id="PF01367">
    <property type="entry name" value="5_3_exonuc"/>
    <property type="match status" value="1"/>
</dbReference>
<evidence type="ECO:0000256" key="7">
    <source>
        <dbReference type="ARBA" id="ARBA00022763"/>
    </source>
</evidence>
<dbReference type="GO" id="GO:0003887">
    <property type="term" value="F:DNA-directed DNA polymerase activity"/>
    <property type="evidence" value="ECO:0007669"/>
    <property type="project" value="UniProtKB-KW"/>
</dbReference>
<keyword evidence="4" id="KW-0808">Transferase</keyword>
<feature type="compositionally biased region" description="Low complexity" evidence="13">
    <location>
        <begin position="33"/>
        <end position="53"/>
    </location>
</feature>
<dbReference type="EC" id="2.7.7.7" evidence="2"/>
<dbReference type="CDD" id="cd09898">
    <property type="entry name" value="H3TH_53EXO"/>
    <property type="match status" value="1"/>
</dbReference>
<evidence type="ECO:0000256" key="13">
    <source>
        <dbReference type="SAM" id="MobiDB-lite"/>
    </source>
</evidence>
<dbReference type="SUPFAM" id="SSF56672">
    <property type="entry name" value="DNA/RNA polymerases"/>
    <property type="match status" value="1"/>
</dbReference>
<dbReference type="InterPro" id="IPR019760">
    <property type="entry name" value="DNA-dir_DNA_pol_A_CS"/>
</dbReference>
<dbReference type="CDD" id="cd06139">
    <property type="entry name" value="DNA_polA_I_Ecoli_like_exo"/>
    <property type="match status" value="1"/>
</dbReference>
<evidence type="ECO:0000256" key="8">
    <source>
        <dbReference type="ARBA" id="ARBA00022932"/>
    </source>
</evidence>
<dbReference type="Gene3D" id="1.20.1060.10">
    <property type="entry name" value="Taq DNA Polymerase, Chain T, domain 4"/>
    <property type="match status" value="1"/>
</dbReference>
<comment type="caution">
    <text evidence="17">The sequence shown here is derived from an EMBL/GenBank/DDBJ whole genome shotgun (WGS) entry which is preliminary data.</text>
</comment>
<keyword evidence="9" id="KW-0238">DNA-binding</keyword>
<dbReference type="InterPro" id="IPR043502">
    <property type="entry name" value="DNA/RNA_pol_sf"/>
</dbReference>
<evidence type="ECO:0000313" key="17">
    <source>
        <dbReference type="EMBL" id="OZC03392.1"/>
    </source>
</evidence>
<keyword evidence="18" id="KW-1185">Reference proteome</keyword>
<dbReference type="SMART" id="SM00482">
    <property type="entry name" value="POLAc"/>
    <property type="match status" value="1"/>
</dbReference>
<evidence type="ECO:0000259" key="16">
    <source>
        <dbReference type="SMART" id="SM00482"/>
    </source>
</evidence>
<name>A0A259U066_9BACT</name>
<evidence type="ECO:0000256" key="4">
    <source>
        <dbReference type="ARBA" id="ARBA00022679"/>
    </source>
</evidence>
<dbReference type="AlphaFoldDB" id="A0A259U066"/>
<dbReference type="RefSeq" id="WP_094548703.1">
    <property type="nucleotide sequence ID" value="NZ_MQWB01000001.1"/>
</dbReference>
<dbReference type="CDD" id="cd09859">
    <property type="entry name" value="PIN_53EXO"/>
    <property type="match status" value="1"/>
</dbReference>
<dbReference type="SMART" id="SM00475">
    <property type="entry name" value="53EXOc"/>
    <property type="match status" value="1"/>
</dbReference>
<dbReference type="OrthoDB" id="9806424at2"/>
<dbReference type="InterPro" id="IPR012337">
    <property type="entry name" value="RNaseH-like_sf"/>
</dbReference>
<dbReference type="SUPFAM" id="SSF88723">
    <property type="entry name" value="PIN domain-like"/>
    <property type="match status" value="1"/>
</dbReference>
<evidence type="ECO:0000256" key="1">
    <source>
        <dbReference type="ARBA" id="ARBA00007705"/>
    </source>
</evidence>
<evidence type="ECO:0000256" key="6">
    <source>
        <dbReference type="ARBA" id="ARBA00022705"/>
    </source>
</evidence>
<evidence type="ECO:0000256" key="10">
    <source>
        <dbReference type="ARBA" id="ARBA00023204"/>
    </source>
</evidence>
<feature type="compositionally biased region" description="Basic and acidic residues" evidence="13">
    <location>
        <begin position="705"/>
        <end position="723"/>
    </location>
</feature>
<keyword evidence="12" id="KW-0175">Coiled coil</keyword>
<dbReference type="InterPro" id="IPR002298">
    <property type="entry name" value="DNA_polymerase_A"/>
</dbReference>
<dbReference type="Gene3D" id="1.10.150.20">
    <property type="entry name" value="5' to 3' exonuclease, C-terminal subdomain"/>
    <property type="match status" value="2"/>
</dbReference>
<organism evidence="17 18">
    <name type="scientific">Rubricoccus marinus</name>
    <dbReference type="NCBI Taxonomy" id="716817"/>
    <lineage>
        <taxon>Bacteria</taxon>
        <taxon>Pseudomonadati</taxon>
        <taxon>Rhodothermota</taxon>
        <taxon>Rhodothermia</taxon>
        <taxon>Rhodothermales</taxon>
        <taxon>Rubricoccaceae</taxon>
        <taxon>Rubricoccus</taxon>
    </lineage>
</organism>
<dbReference type="InterPro" id="IPR002421">
    <property type="entry name" value="5-3_exonuclease"/>
</dbReference>
<dbReference type="InterPro" id="IPR002562">
    <property type="entry name" value="3'-5'_exonuclease_dom"/>
</dbReference>
<protein>
    <recommendedName>
        <fullName evidence="3">DNA polymerase I</fullName>
        <ecNumber evidence="2">2.7.7.7</ecNumber>
    </recommendedName>
</protein>
<dbReference type="GO" id="GO:0006261">
    <property type="term" value="P:DNA-templated DNA replication"/>
    <property type="evidence" value="ECO:0007669"/>
    <property type="project" value="InterPro"/>
</dbReference>
<dbReference type="EMBL" id="MQWB01000001">
    <property type="protein sequence ID" value="OZC03392.1"/>
    <property type="molecule type" value="Genomic_DNA"/>
</dbReference>
<evidence type="ECO:0000256" key="5">
    <source>
        <dbReference type="ARBA" id="ARBA00022695"/>
    </source>
</evidence>
<dbReference type="Gene3D" id="3.40.50.1010">
    <property type="entry name" value="5'-nuclease"/>
    <property type="match status" value="1"/>
</dbReference>
<dbReference type="CDD" id="cd08637">
    <property type="entry name" value="DNA_pol_A_pol_I_C"/>
    <property type="match status" value="1"/>
</dbReference>
<feature type="region of interest" description="Disordered" evidence="13">
    <location>
        <begin position="1"/>
        <end position="81"/>
    </location>
</feature>
<evidence type="ECO:0000256" key="12">
    <source>
        <dbReference type="SAM" id="Coils"/>
    </source>
</evidence>